<name>A0A0M2V8H4_9GAMM</name>
<gene>
    <name evidence="3" type="ORF">WG68_04025</name>
</gene>
<dbReference type="SUPFAM" id="SSF49785">
    <property type="entry name" value="Galactose-binding domain-like"/>
    <property type="match status" value="1"/>
</dbReference>
<comment type="similarity">
    <text evidence="1">Belongs to the CIA30 family.</text>
</comment>
<dbReference type="InterPro" id="IPR013857">
    <property type="entry name" value="NADH-UbQ_OxRdtase-assoc_prot30"/>
</dbReference>
<dbReference type="AlphaFoldDB" id="A0A0M2V8H4"/>
<dbReference type="InterPro" id="IPR039131">
    <property type="entry name" value="NDUFAF1"/>
</dbReference>
<dbReference type="Proteomes" id="UP000034228">
    <property type="component" value="Unassembled WGS sequence"/>
</dbReference>
<protein>
    <recommendedName>
        <fullName evidence="2">NADH:ubiquinone oxidoreductase intermediate-associated protein 30 domain-containing protein</fullName>
    </recommendedName>
</protein>
<keyword evidence="4" id="KW-1185">Reference proteome</keyword>
<sequence>MPGTVVLEFYNKNHFSHVQLVHDTVMGGRSDGAVNMVTEPAGLRFFGNLSLANNGGFASAEFRLTNALPAQHFSSIKLHVAADGRTYQLRLKTPYLPRGVAYVANFKSDIGQQHYYFQPDAFSGRYRGREVTQLPKLNFADVTQLSVMLADEKNGPFSIILYSLGLSTTQAI</sequence>
<reference evidence="3 4" key="1">
    <citation type="submission" date="2015-03" db="EMBL/GenBank/DDBJ databases">
        <title>Draft genome sequences of two protease-producing strains of Arsukibacterium isolated from two cold and alkaline environments.</title>
        <authorList>
            <person name="Lylloff J.E."/>
            <person name="Skov L.B."/>
            <person name="Jepsen M."/>
            <person name="Hallin P.F."/>
            <person name="Sorensen S.J."/>
            <person name="Stougaard P."/>
            <person name="Glaring M.A."/>
        </authorList>
    </citation>
    <scope>NUCLEOTIDE SEQUENCE [LARGE SCALE GENOMIC DNA]</scope>
    <source>
        <strain evidence="3 4">GCM72</strain>
    </source>
</reference>
<organism evidence="3 4">
    <name type="scientific">Arsukibacterium ikkense</name>
    <dbReference type="NCBI Taxonomy" id="336831"/>
    <lineage>
        <taxon>Bacteria</taxon>
        <taxon>Pseudomonadati</taxon>
        <taxon>Pseudomonadota</taxon>
        <taxon>Gammaproteobacteria</taxon>
        <taxon>Chromatiales</taxon>
        <taxon>Chromatiaceae</taxon>
        <taxon>Arsukibacterium</taxon>
    </lineage>
</organism>
<dbReference type="PATRIC" id="fig|336831.14.peg.3117"/>
<dbReference type="PANTHER" id="PTHR13194">
    <property type="entry name" value="COMPLEX I INTERMEDIATE-ASSOCIATED PROTEIN 30"/>
    <property type="match status" value="1"/>
</dbReference>
<dbReference type="Pfam" id="PF08547">
    <property type="entry name" value="CIA30"/>
    <property type="match status" value="1"/>
</dbReference>
<evidence type="ECO:0000313" key="4">
    <source>
        <dbReference type="Proteomes" id="UP000034228"/>
    </source>
</evidence>
<accession>A0A0M2V8H4</accession>
<evidence type="ECO:0000256" key="1">
    <source>
        <dbReference type="ARBA" id="ARBA00007884"/>
    </source>
</evidence>
<dbReference type="STRING" id="336831.WG68_04025"/>
<dbReference type="EMBL" id="LAHO01000003">
    <property type="protein sequence ID" value="KKO46719.1"/>
    <property type="molecule type" value="Genomic_DNA"/>
</dbReference>
<evidence type="ECO:0000259" key="2">
    <source>
        <dbReference type="Pfam" id="PF08547"/>
    </source>
</evidence>
<comment type="caution">
    <text evidence="3">The sequence shown here is derived from an EMBL/GenBank/DDBJ whole genome shotgun (WGS) entry which is preliminary data.</text>
</comment>
<feature type="domain" description="NADH:ubiquinone oxidoreductase intermediate-associated protein 30" evidence="2">
    <location>
        <begin position="8"/>
        <end position="159"/>
    </location>
</feature>
<dbReference type="PANTHER" id="PTHR13194:SF19">
    <property type="entry name" value="NAD(P)-BINDING ROSSMANN-FOLD SUPERFAMILY PROTEIN"/>
    <property type="match status" value="1"/>
</dbReference>
<evidence type="ECO:0000313" key="3">
    <source>
        <dbReference type="EMBL" id="KKO46719.1"/>
    </source>
</evidence>
<proteinExistence type="inferred from homology"/>
<dbReference type="InterPro" id="IPR008979">
    <property type="entry name" value="Galactose-bd-like_sf"/>
</dbReference>